<keyword evidence="3" id="KW-1185">Reference proteome</keyword>
<gene>
    <name evidence="2" type="ORF">G6O67_006723</name>
</gene>
<sequence>MAWLQDPMAAASRWLDGAANAVLCRRRLLHAQSTKSRLQMDTRVSQGGRRPLVVVVVKRRKTGEKAVERLGWGGAFTGGQSRRARLEKRATRTRREAREEARQQDV</sequence>
<feature type="compositionally biased region" description="Basic and acidic residues" evidence="1">
    <location>
        <begin position="87"/>
        <end position="106"/>
    </location>
</feature>
<name>A0A8H4LWS5_9HYPO</name>
<evidence type="ECO:0000313" key="3">
    <source>
        <dbReference type="Proteomes" id="UP000557566"/>
    </source>
</evidence>
<organism evidence="2 3">
    <name type="scientific">Ophiocordyceps sinensis</name>
    <dbReference type="NCBI Taxonomy" id="72228"/>
    <lineage>
        <taxon>Eukaryota</taxon>
        <taxon>Fungi</taxon>
        <taxon>Dikarya</taxon>
        <taxon>Ascomycota</taxon>
        <taxon>Pezizomycotina</taxon>
        <taxon>Sordariomycetes</taxon>
        <taxon>Hypocreomycetidae</taxon>
        <taxon>Hypocreales</taxon>
        <taxon>Ophiocordycipitaceae</taxon>
        <taxon>Ophiocordyceps</taxon>
    </lineage>
</organism>
<dbReference type="Proteomes" id="UP000557566">
    <property type="component" value="Unassembled WGS sequence"/>
</dbReference>
<dbReference type="EMBL" id="JAAVMX010000007">
    <property type="protein sequence ID" value="KAF4506660.1"/>
    <property type="molecule type" value="Genomic_DNA"/>
</dbReference>
<proteinExistence type="predicted"/>
<dbReference type="AlphaFoldDB" id="A0A8H4LWS5"/>
<protein>
    <submittedName>
        <fullName evidence="2">Uncharacterized protein</fullName>
    </submittedName>
</protein>
<reference evidence="2 3" key="1">
    <citation type="journal article" date="2020" name="Genome Biol. Evol.">
        <title>A new high-quality draft genome assembly of the Chinese cordyceps Ophiocordyceps sinensis.</title>
        <authorList>
            <person name="Shu R."/>
            <person name="Zhang J."/>
            <person name="Meng Q."/>
            <person name="Zhang H."/>
            <person name="Zhou G."/>
            <person name="Li M."/>
            <person name="Wu P."/>
            <person name="Zhao Y."/>
            <person name="Chen C."/>
            <person name="Qin Q."/>
        </authorList>
    </citation>
    <scope>NUCLEOTIDE SEQUENCE [LARGE SCALE GENOMIC DNA]</scope>
    <source>
        <strain evidence="2 3">IOZ07</strain>
    </source>
</reference>
<feature type="region of interest" description="Disordered" evidence="1">
    <location>
        <begin position="81"/>
        <end position="106"/>
    </location>
</feature>
<evidence type="ECO:0000313" key="2">
    <source>
        <dbReference type="EMBL" id="KAF4506660.1"/>
    </source>
</evidence>
<accession>A0A8H4LWS5</accession>
<comment type="caution">
    <text evidence="2">The sequence shown here is derived from an EMBL/GenBank/DDBJ whole genome shotgun (WGS) entry which is preliminary data.</text>
</comment>
<evidence type="ECO:0000256" key="1">
    <source>
        <dbReference type="SAM" id="MobiDB-lite"/>
    </source>
</evidence>